<keyword evidence="4 7" id="KW-1133">Transmembrane helix</keyword>
<comment type="subcellular location">
    <subcellularLocation>
        <location evidence="1">Membrane</location>
        <topology evidence="1">Multi-pass membrane protein</topology>
    </subcellularLocation>
</comment>
<evidence type="ECO:0000259" key="8">
    <source>
        <dbReference type="Pfam" id="PF04893"/>
    </source>
</evidence>
<protein>
    <recommendedName>
        <fullName evidence="8">Yip1 domain-containing protein</fullName>
    </recommendedName>
</protein>
<organism evidence="9 10">
    <name type="scientific">Eleusine coracana subsp. coracana</name>
    <dbReference type="NCBI Taxonomy" id="191504"/>
    <lineage>
        <taxon>Eukaryota</taxon>
        <taxon>Viridiplantae</taxon>
        <taxon>Streptophyta</taxon>
        <taxon>Embryophyta</taxon>
        <taxon>Tracheophyta</taxon>
        <taxon>Spermatophyta</taxon>
        <taxon>Magnoliopsida</taxon>
        <taxon>Liliopsida</taxon>
        <taxon>Poales</taxon>
        <taxon>Poaceae</taxon>
        <taxon>PACMAD clade</taxon>
        <taxon>Chloridoideae</taxon>
        <taxon>Cynodonteae</taxon>
        <taxon>Eleusininae</taxon>
        <taxon>Eleusine</taxon>
    </lineage>
</organism>
<gene>
    <name evidence="9" type="primary">ga26087</name>
    <name evidence="9" type="ORF">PR202_ga26087</name>
</gene>
<evidence type="ECO:0000256" key="1">
    <source>
        <dbReference type="ARBA" id="ARBA00004141"/>
    </source>
</evidence>
<evidence type="ECO:0000256" key="6">
    <source>
        <dbReference type="SAM" id="MobiDB-lite"/>
    </source>
</evidence>
<evidence type="ECO:0000256" key="2">
    <source>
        <dbReference type="ARBA" id="ARBA00010596"/>
    </source>
</evidence>
<feature type="region of interest" description="Disordered" evidence="6">
    <location>
        <begin position="1"/>
        <end position="33"/>
    </location>
</feature>
<dbReference type="GO" id="GO:0006888">
    <property type="term" value="P:endoplasmic reticulum to Golgi vesicle-mediated transport"/>
    <property type="evidence" value="ECO:0007669"/>
    <property type="project" value="InterPro"/>
</dbReference>
<feature type="compositionally biased region" description="Pro residues" evidence="6">
    <location>
        <begin position="11"/>
        <end position="20"/>
    </location>
</feature>
<proteinExistence type="inferred from homology"/>
<accession>A0AAV5DCN9</accession>
<feature type="transmembrane region" description="Helical" evidence="7">
    <location>
        <begin position="342"/>
        <end position="364"/>
    </location>
</feature>
<evidence type="ECO:0000256" key="5">
    <source>
        <dbReference type="ARBA" id="ARBA00023136"/>
    </source>
</evidence>
<reference evidence="9" key="1">
    <citation type="journal article" date="2018" name="DNA Res.">
        <title>Multiple hybrid de novo genome assembly of finger millet, an orphan allotetraploid crop.</title>
        <authorList>
            <person name="Hatakeyama M."/>
            <person name="Aluri S."/>
            <person name="Balachadran M.T."/>
            <person name="Sivarajan S.R."/>
            <person name="Patrignani A."/>
            <person name="Gruter S."/>
            <person name="Poveda L."/>
            <person name="Shimizu-Inatsugi R."/>
            <person name="Baeten J."/>
            <person name="Francoijs K.J."/>
            <person name="Nataraja K.N."/>
            <person name="Reddy Y.A.N."/>
            <person name="Phadnis S."/>
            <person name="Ravikumar R.L."/>
            <person name="Schlapbach R."/>
            <person name="Sreeman S.M."/>
            <person name="Shimizu K.K."/>
        </authorList>
    </citation>
    <scope>NUCLEOTIDE SEQUENCE</scope>
</reference>
<dbReference type="GO" id="GO:0005802">
    <property type="term" value="C:trans-Golgi network"/>
    <property type="evidence" value="ECO:0007669"/>
    <property type="project" value="TreeGrafter"/>
</dbReference>
<dbReference type="InterPro" id="IPR045231">
    <property type="entry name" value="Yip1/4-like"/>
</dbReference>
<reference evidence="9" key="2">
    <citation type="submission" date="2021-12" db="EMBL/GenBank/DDBJ databases">
        <title>Resequencing data analysis of finger millet.</title>
        <authorList>
            <person name="Hatakeyama M."/>
            <person name="Aluri S."/>
            <person name="Balachadran M.T."/>
            <person name="Sivarajan S.R."/>
            <person name="Poveda L."/>
            <person name="Shimizu-Inatsugi R."/>
            <person name="Schlapbach R."/>
            <person name="Sreeman S.M."/>
            <person name="Shimizu K.K."/>
        </authorList>
    </citation>
    <scope>NUCLEOTIDE SEQUENCE</scope>
</reference>
<feature type="transmembrane region" description="Helical" evidence="7">
    <location>
        <begin position="376"/>
        <end position="397"/>
    </location>
</feature>
<dbReference type="PANTHER" id="PTHR21236">
    <property type="entry name" value="GOLGI MEMBRANE PROTEIN YIP1"/>
    <property type="match status" value="1"/>
</dbReference>
<feature type="region of interest" description="Disordered" evidence="6">
    <location>
        <begin position="209"/>
        <end position="241"/>
    </location>
</feature>
<feature type="compositionally biased region" description="Pro residues" evidence="6">
    <location>
        <begin position="222"/>
        <end position="238"/>
    </location>
</feature>
<evidence type="ECO:0000313" key="10">
    <source>
        <dbReference type="Proteomes" id="UP001054889"/>
    </source>
</evidence>
<keyword evidence="10" id="KW-1185">Reference proteome</keyword>
<dbReference type="Pfam" id="PF04893">
    <property type="entry name" value="Yip1"/>
    <property type="match status" value="1"/>
</dbReference>
<sequence length="454" mass="48322">MPNREKGSPRASPPHTPPPGTGDEGDGTGTAAAAAAEMGTYRCCIFFTRRFALEDASTPDDVRALFSRFAAGAPYMGADDLRRYLAASGAPGGGKDAEQIVDRVLQDRKPHPAVREARAHHRRLQAPAILRGTQPANPAPPGKPKGAIVDALNSDPGKVRRLSLSEQELAKVAASHGPKHRKISKPSSPPPAITIAAAMAKEFPVPPVVFTPSTPTHRRHPPPGAGPSPPPAFAPPRPSTSSAANPLPFMSFDVNAAAASSSAPPLYAGPIGVGSGTSFEDEPPLLEELGINTRQIWRKTISILHPLRSADPSLHADADLSGPFLFLLSFGLFQLLAGKFHFGIVLGWVTVASLFLYFVFSMLSGGRRGDLDLYRCVSLVGYCMLPMVIFSAVSLFLPRGGGLMFGVGMCFVLWSTRVCTKLLAELASSGDEHRGLIAYACWLVYMLFSLLVIF</sequence>
<evidence type="ECO:0000313" key="9">
    <source>
        <dbReference type="EMBL" id="GJN08193.1"/>
    </source>
</evidence>
<dbReference type="Proteomes" id="UP001054889">
    <property type="component" value="Unassembled WGS sequence"/>
</dbReference>
<evidence type="ECO:0000256" key="4">
    <source>
        <dbReference type="ARBA" id="ARBA00022989"/>
    </source>
</evidence>
<dbReference type="GO" id="GO:0048280">
    <property type="term" value="P:vesicle fusion with Golgi apparatus"/>
    <property type="evidence" value="ECO:0007669"/>
    <property type="project" value="TreeGrafter"/>
</dbReference>
<feature type="transmembrane region" description="Helical" evidence="7">
    <location>
        <begin position="436"/>
        <end position="453"/>
    </location>
</feature>
<dbReference type="EMBL" id="BQKI01000015">
    <property type="protein sequence ID" value="GJN08193.1"/>
    <property type="molecule type" value="Genomic_DNA"/>
</dbReference>
<keyword evidence="5 7" id="KW-0472">Membrane</keyword>
<dbReference type="GO" id="GO:0016020">
    <property type="term" value="C:membrane"/>
    <property type="evidence" value="ECO:0007669"/>
    <property type="project" value="UniProtKB-SubCell"/>
</dbReference>
<feature type="domain" description="Yip1" evidence="8">
    <location>
        <begin position="326"/>
        <end position="453"/>
    </location>
</feature>
<keyword evidence="3 7" id="KW-0812">Transmembrane</keyword>
<evidence type="ECO:0000256" key="7">
    <source>
        <dbReference type="SAM" id="Phobius"/>
    </source>
</evidence>
<comment type="similarity">
    <text evidence="2">Belongs to the YIP1 family.</text>
</comment>
<comment type="caution">
    <text evidence="9">The sequence shown here is derived from an EMBL/GenBank/DDBJ whole genome shotgun (WGS) entry which is preliminary data.</text>
</comment>
<dbReference type="PANTHER" id="PTHR21236:SF2">
    <property type="entry name" value="PROTEIN YIPF"/>
    <property type="match status" value="1"/>
</dbReference>
<evidence type="ECO:0000256" key="3">
    <source>
        <dbReference type="ARBA" id="ARBA00022692"/>
    </source>
</evidence>
<dbReference type="AlphaFoldDB" id="A0AAV5DCN9"/>
<name>A0AAV5DCN9_ELECO</name>
<dbReference type="InterPro" id="IPR006977">
    <property type="entry name" value="Yip1_dom"/>
</dbReference>